<organism evidence="2 3">
    <name type="scientific">Paraburkholderia unamae</name>
    <dbReference type="NCBI Taxonomy" id="219649"/>
    <lineage>
        <taxon>Bacteria</taxon>
        <taxon>Pseudomonadati</taxon>
        <taxon>Pseudomonadota</taxon>
        <taxon>Betaproteobacteria</taxon>
        <taxon>Burkholderiales</taxon>
        <taxon>Burkholderiaceae</taxon>
        <taxon>Paraburkholderia</taxon>
    </lineage>
</organism>
<dbReference type="Proteomes" id="UP000245712">
    <property type="component" value="Unassembled WGS sequence"/>
</dbReference>
<dbReference type="EMBL" id="QEOB01000003">
    <property type="protein sequence ID" value="PVX85815.1"/>
    <property type="molecule type" value="Genomic_DNA"/>
</dbReference>
<sequence length="121" mass="13009">MLKLLFKDLLRSPGKLLAMCFVVYLASISFFVGCFLAFAALGWLRKTLVAKAKALEAAEAEAAREYADKVREQAKAAVASRQAETDVAPASGAAVVTPLMPKRQYAKSAVVVPFKKTGTQD</sequence>
<keyword evidence="1" id="KW-0812">Transmembrane</keyword>
<accession>A0ABX5KXG5</accession>
<reference evidence="2 3" key="1">
    <citation type="submission" date="2018-05" db="EMBL/GenBank/DDBJ databases">
        <title>Genomic Encyclopedia of Type Strains, Phase IV (KMG-V): Genome sequencing to study the core and pangenomes of soil and plant-associated prokaryotes.</title>
        <authorList>
            <person name="Whitman W."/>
        </authorList>
    </citation>
    <scope>NUCLEOTIDE SEQUENCE [LARGE SCALE GENOMIC DNA]</scope>
    <source>
        <strain evidence="2 3">SCZa-39</strain>
    </source>
</reference>
<dbReference type="PROSITE" id="PS51257">
    <property type="entry name" value="PROKAR_LIPOPROTEIN"/>
    <property type="match status" value="1"/>
</dbReference>
<evidence type="ECO:0000313" key="2">
    <source>
        <dbReference type="EMBL" id="PVX85815.1"/>
    </source>
</evidence>
<dbReference type="RefSeq" id="WP_116610307.1">
    <property type="nucleotide sequence ID" value="NZ_QEOB01000003.1"/>
</dbReference>
<feature type="transmembrane region" description="Helical" evidence="1">
    <location>
        <begin position="16"/>
        <end position="44"/>
    </location>
</feature>
<evidence type="ECO:0000256" key="1">
    <source>
        <dbReference type="SAM" id="Phobius"/>
    </source>
</evidence>
<name>A0ABX5KXG5_9BURK</name>
<comment type="caution">
    <text evidence="2">The sequence shown here is derived from an EMBL/GenBank/DDBJ whole genome shotgun (WGS) entry which is preliminary data.</text>
</comment>
<proteinExistence type="predicted"/>
<evidence type="ECO:0000313" key="3">
    <source>
        <dbReference type="Proteomes" id="UP000245712"/>
    </source>
</evidence>
<protein>
    <submittedName>
        <fullName evidence="2">Uncharacterized protein</fullName>
    </submittedName>
</protein>
<keyword evidence="1" id="KW-1133">Transmembrane helix</keyword>
<gene>
    <name evidence="2" type="ORF">C7402_103393</name>
</gene>
<keyword evidence="1" id="KW-0472">Membrane</keyword>
<keyword evidence="3" id="KW-1185">Reference proteome</keyword>